<feature type="transmembrane region" description="Helical" evidence="7">
    <location>
        <begin position="394"/>
        <end position="412"/>
    </location>
</feature>
<keyword evidence="4 7" id="KW-1133">Transmembrane helix</keyword>
<feature type="transmembrane region" description="Helical" evidence="7">
    <location>
        <begin position="147"/>
        <end position="165"/>
    </location>
</feature>
<accession>A0ABN9XR37</accession>
<keyword evidence="5 7" id="KW-0472">Membrane</keyword>
<evidence type="ECO:0000256" key="6">
    <source>
        <dbReference type="SAM" id="MobiDB-lite"/>
    </source>
</evidence>
<feature type="compositionally biased region" description="Basic and acidic residues" evidence="6">
    <location>
        <begin position="520"/>
        <end position="529"/>
    </location>
</feature>
<name>A0ABN9XR37_9DINO</name>
<evidence type="ECO:0000256" key="5">
    <source>
        <dbReference type="ARBA" id="ARBA00023136"/>
    </source>
</evidence>
<dbReference type="EMBL" id="CAUYUJ010020815">
    <property type="protein sequence ID" value="CAK0900645.1"/>
    <property type="molecule type" value="Genomic_DNA"/>
</dbReference>
<protein>
    <recommendedName>
        <fullName evidence="8">Major facilitator superfamily (MFS) profile domain-containing protein</fullName>
    </recommendedName>
</protein>
<dbReference type="Gene3D" id="1.20.1250.20">
    <property type="entry name" value="MFS general substrate transporter like domains"/>
    <property type="match status" value="1"/>
</dbReference>
<proteinExistence type="predicted"/>
<keyword evidence="10" id="KW-1185">Reference proteome</keyword>
<feature type="domain" description="Major facilitator superfamily (MFS) profile" evidence="8">
    <location>
        <begin position="80"/>
        <end position="505"/>
    </location>
</feature>
<feature type="transmembrane region" description="Helical" evidence="7">
    <location>
        <begin position="340"/>
        <end position="362"/>
    </location>
</feature>
<feature type="region of interest" description="Disordered" evidence="6">
    <location>
        <begin position="520"/>
        <end position="546"/>
    </location>
</feature>
<evidence type="ECO:0000256" key="4">
    <source>
        <dbReference type="ARBA" id="ARBA00022989"/>
    </source>
</evidence>
<evidence type="ECO:0000256" key="2">
    <source>
        <dbReference type="ARBA" id="ARBA00022448"/>
    </source>
</evidence>
<dbReference type="SUPFAM" id="SSF103473">
    <property type="entry name" value="MFS general substrate transporter"/>
    <property type="match status" value="1"/>
</dbReference>
<feature type="transmembrane region" description="Helical" evidence="7">
    <location>
        <begin position="119"/>
        <end position="140"/>
    </location>
</feature>
<evidence type="ECO:0000256" key="7">
    <source>
        <dbReference type="SAM" id="Phobius"/>
    </source>
</evidence>
<comment type="caution">
    <text evidence="9">The sequence shown here is derived from an EMBL/GenBank/DDBJ whole genome shotgun (WGS) entry which is preliminary data.</text>
</comment>
<dbReference type="InterPro" id="IPR036259">
    <property type="entry name" value="MFS_trans_sf"/>
</dbReference>
<reference evidence="9" key="1">
    <citation type="submission" date="2023-10" db="EMBL/GenBank/DDBJ databases">
        <authorList>
            <person name="Chen Y."/>
            <person name="Shah S."/>
            <person name="Dougan E. K."/>
            <person name="Thang M."/>
            <person name="Chan C."/>
        </authorList>
    </citation>
    <scope>NUCLEOTIDE SEQUENCE [LARGE SCALE GENOMIC DNA]</scope>
</reference>
<dbReference type="PANTHER" id="PTHR23511">
    <property type="entry name" value="SYNAPTIC VESICLE GLYCOPROTEIN 2"/>
    <property type="match status" value="1"/>
</dbReference>
<dbReference type="Proteomes" id="UP001189429">
    <property type="component" value="Unassembled WGS sequence"/>
</dbReference>
<evidence type="ECO:0000256" key="3">
    <source>
        <dbReference type="ARBA" id="ARBA00022692"/>
    </source>
</evidence>
<dbReference type="InterPro" id="IPR020846">
    <property type="entry name" value="MFS_dom"/>
</dbReference>
<feature type="transmembrane region" description="Helical" evidence="7">
    <location>
        <begin position="206"/>
        <end position="228"/>
    </location>
</feature>
<evidence type="ECO:0000259" key="8">
    <source>
        <dbReference type="PROSITE" id="PS50850"/>
    </source>
</evidence>
<comment type="subcellular location">
    <subcellularLocation>
        <location evidence="1">Membrane</location>
        <topology evidence="1">Multi-pass membrane protein</topology>
    </subcellularLocation>
</comment>
<evidence type="ECO:0000313" key="9">
    <source>
        <dbReference type="EMBL" id="CAK0900645.1"/>
    </source>
</evidence>
<keyword evidence="3 7" id="KW-0812">Transmembrane</keyword>
<feature type="transmembrane region" description="Helical" evidence="7">
    <location>
        <begin position="240"/>
        <end position="261"/>
    </location>
</feature>
<feature type="transmembrane region" description="Helical" evidence="7">
    <location>
        <begin position="418"/>
        <end position="444"/>
    </location>
</feature>
<dbReference type="PROSITE" id="PS50850">
    <property type="entry name" value="MFS"/>
    <property type="match status" value="1"/>
</dbReference>
<dbReference type="InterPro" id="IPR005828">
    <property type="entry name" value="MFS_sugar_transport-like"/>
</dbReference>
<feature type="transmembrane region" description="Helical" evidence="7">
    <location>
        <begin position="171"/>
        <end position="194"/>
    </location>
</feature>
<dbReference type="PANTHER" id="PTHR23511:SF34">
    <property type="entry name" value="SYNAPTIC VESICLE GLYCOPROTEIN 2"/>
    <property type="match status" value="1"/>
</dbReference>
<dbReference type="Pfam" id="PF00083">
    <property type="entry name" value="Sugar_tr"/>
    <property type="match status" value="1"/>
</dbReference>
<feature type="region of interest" description="Disordered" evidence="6">
    <location>
        <begin position="1"/>
        <end position="35"/>
    </location>
</feature>
<evidence type="ECO:0000313" key="10">
    <source>
        <dbReference type="Proteomes" id="UP001189429"/>
    </source>
</evidence>
<gene>
    <name evidence="9" type="ORF">PCOR1329_LOCUS77869</name>
</gene>
<keyword evidence="2" id="KW-0813">Transport</keyword>
<evidence type="ECO:0000256" key="1">
    <source>
        <dbReference type="ARBA" id="ARBA00004141"/>
    </source>
</evidence>
<organism evidence="9 10">
    <name type="scientific">Prorocentrum cordatum</name>
    <dbReference type="NCBI Taxonomy" id="2364126"/>
    <lineage>
        <taxon>Eukaryota</taxon>
        <taxon>Sar</taxon>
        <taxon>Alveolata</taxon>
        <taxon>Dinophyceae</taxon>
        <taxon>Prorocentrales</taxon>
        <taxon>Prorocentraceae</taxon>
        <taxon>Prorocentrum</taxon>
    </lineage>
</organism>
<feature type="transmembrane region" description="Helical" evidence="7">
    <location>
        <begin position="368"/>
        <end position="387"/>
    </location>
</feature>
<sequence length="546" mass="58390">MDGRAKAGKSVTFKPQRPDAKDEETGGQVKKSQKLAPSRRRTTLSRIKVNERTCFVLDGLEQFSLGEIIDDVGFGPYQVHTFIISAGALMSEAALIEMCSSVAKTVSADFGIESDLQKAMIVAFLFAGIQLGTFASGPLGDFLGRRWPVLLGYCGMLLGAVAAFFSPSMGLLLVVLVLTGVSAGICVPAAMITLTEVMPSRLRGVVGAAIGMAWRLGWLWAAFGLRLFMPDLQHGPWRWLVLWAAAPAALFLCFVAASPVFRQDGPHYLAIRGDGRKLIDAINLVADMNGRPDRKMVFDASIRKENSAVISFGETVAILKTHPFWQYFCCMVAMFFSKEFLAAGLVAFWPVAFSSVGALGSLVPATGLAVTTFISIPGIFVAMYLMYWLPRRTALWTGTALSALSALLILGLDGASSWQVGLGLVGVASIQLFFPTWQMVTMLLVSEVFPTQVRGWAFSLSFFLGRFGSEVAQVVVNTSQHGFLVACACLAGVAALAASRLPETSGVELTNFTAKGEEAKLVGSDKEEPLESGGYGAASKPAAATD</sequence>